<dbReference type="InterPro" id="IPR008979">
    <property type="entry name" value="Galactose-bd-like_sf"/>
</dbReference>
<name>A0A6M1RQS6_9BACT</name>
<dbReference type="SUPFAM" id="SSF55874">
    <property type="entry name" value="ATPase domain of HSP90 chaperone/DNA topoisomerase II/histidine kinase"/>
    <property type="match status" value="1"/>
</dbReference>
<evidence type="ECO:0000256" key="9">
    <source>
        <dbReference type="SAM" id="MobiDB-lite"/>
    </source>
</evidence>
<dbReference type="GO" id="GO:0005524">
    <property type="term" value="F:ATP binding"/>
    <property type="evidence" value="ECO:0007669"/>
    <property type="project" value="UniProtKB-KW"/>
</dbReference>
<dbReference type="InterPro" id="IPR003594">
    <property type="entry name" value="HATPase_dom"/>
</dbReference>
<evidence type="ECO:0000256" key="3">
    <source>
        <dbReference type="ARBA" id="ARBA00022553"/>
    </source>
</evidence>
<dbReference type="InterPro" id="IPR036890">
    <property type="entry name" value="HATPase_C_sf"/>
</dbReference>
<keyword evidence="8" id="KW-0902">Two-component regulatory system</keyword>
<evidence type="ECO:0000256" key="2">
    <source>
        <dbReference type="ARBA" id="ARBA00012438"/>
    </source>
</evidence>
<evidence type="ECO:0000313" key="12">
    <source>
        <dbReference type="Proteomes" id="UP000477311"/>
    </source>
</evidence>
<evidence type="ECO:0000256" key="7">
    <source>
        <dbReference type="ARBA" id="ARBA00022840"/>
    </source>
</evidence>
<comment type="caution">
    <text evidence="11">The sequence shown here is derived from an EMBL/GenBank/DDBJ whole genome shotgun (WGS) entry which is preliminary data.</text>
</comment>
<keyword evidence="5" id="KW-0547">Nucleotide-binding</keyword>
<keyword evidence="3" id="KW-0597">Phosphoprotein</keyword>
<evidence type="ECO:0000256" key="1">
    <source>
        <dbReference type="ARBA" id="ARBA00000085"/>
    </source>
</evidence>
<dbReference type="Gene3D" id="3.30.565.10">
    <property type="entry name" value="Histidine kinase-like ATPase, C-terminal domain"/>
    <property type="match status" value="1"/>
</dbReference>
<keyword evidence="4" id="KW-0808">Transferase</keyword>
<feature type="domain" description="Histidine kinase" evidence="10">
    <location>
        <begin position="214"/>
        <end position="406"/>
    </location>
</feature>
<dbReference type="Gene3D" id="2.60.120.260">
    <property type="entry name" value="Galactose-binding domain-like"/>
    <property type="match status" value="1"/>
</dbReference>
<dbReference type="Gene3D" id="1.20.5.1930">
    <property type="match status" value="1"/>
</dbReference>
<evidence type="ECO:0000256" key="8">
    <source>
        <dbReference type="ARBA" id="ARBA00023012"/>
    </source>
</evidence>
<dbReference type="EC" id="2.7.13.3" evidence="2"/>
<dbReference type="Pfam" id="PF02518">
    <property type="entry name" value="HATPase_c"/>
    <property type="match status" value="1"/>
</dbReference>
<dbReference type="InterPro" id="IPR005467">
    <property type="entry name" value="His_kinase_dom"/>
</dbReference>
<keyword evidence="7" id="KW-0067">ATP-binding</keyword>
<dbReference type="RefSeq" id="WP_165106784.1">
    <property type="nucleotide sequence ID" value="NZ_JAAKYA010000042.1"/>
</dbReference>
<keyword evidence="12" id="KW-1185">Reference proteome</keyword>
<evidence type="ECO:0000256" key="6">
    <source>
        <dbReference type="ARBA" id="ARBA00022777"/>
    </source>
</evidence>
<evidence type="ECO:0000259" key="10">
    <source>
        <dbReference type="PROSITE" id="PS50109"/>
    </source>
</evidence>
<dbReference type="SUPFAM" id="SSF49785">
    <property type="entry name" value="Galactose-binding domain-like"/>
    <property type="match status" value="1"/>
</dbReference>
<accession>A0A6M1RQS6</accession>
<sequence length="451" mass="49879">MGAWIWDSRCEDKQTCRFWRALDIPDGAVVTRARLRITADNGYRLFLDGREVGRGSDWRSLTEYDLTWLLRPGRHVLAVEAFNDRLEAGVLAGLRMTFLDGGEVEVGTDTNWWVVPRDERGWERRRRPGPDWRPAVVVGAFGSAPWTTRPLAVVQVPALRPLTLPFWKQGWFQAGLLAVCLAAVGVSLRLMARLAWHRHAEDLLHRERMRIARDVHDELGAGLTQLVLLAEVTRREAETGGPVRESLQQLCSRARALAAALDEVVWAINSRRDTLQDFVNHTCKYAGAFLAGAGMRCRLDIAPNLPALSFALPTRRNLFLAVKEALNNAVKYSGAAEVHLSIRWTSEQVEVRIADEGRGFDPATVPADRNGLVNLRQRMQEVAGSCEVISAPGRGCTVVLRVPLQPSRARLRGFPGCRRRGQAAVAPEGPTRAGSVATVRNSVSSNPSGAT</sequence>
<dbReference type="EMBL" id="JAAKYA010000042">
    <property type="protein sequence ID" value="NGO39015.1"/>
    <property type="molecule type" value="Genomic_DNA"/>
</dbReference>
<dbReference type="InterPro" id="IPR011712">
    <property type="entry name" value="Sig_transdc_His_kin_sub3_dim/P"/>
</dbReference>
<dbReference type="CDD" id="cd16917">
    <property type="entry name" value="HATPase_UhpB-NarQ-NarX-like"/>
    <property type="match status" value="1"/>
</dbReference>
<organism evidence="11 12">
    <name type="scientific">Limisphaera ngatamarikiensis</name>
    <dbReference type="NCBI Taxonomy" id="1324935"/>
    <lineage>
        <taxon>Bacteria</taxon>
        <taxon>Pseudomonadati</taxon>
        <taxon>Verrucomicrobiota</taxon>
        <taxon>Verrucomicrobiia</taxon>
        <taxon>Limisphaerales</taxon>
        <taxon>Limisphaeraceae</taxon>
        <taxon>Limisphaera</taxon>
    </lineage>
</organism>
<dbReference type="PANTHER" id="PTHR24421">
    <property type="entry name" value="NITRATE/NITRITE SENSOR PROTEIN NARX-RELATED"/>
    <property type="match status" value="1"/>
</dbReference>
<dbReference type="Pfam" id="PF07730">
    <property type="entry name" value="HisKA_3"/>
    <property type="match status" value="1"/>
</dbReference>
<dbReference type="InterPro" id="IPR050482">
    <property type="entry name" value="Sensor_HK_TwoCompSys"/>
</dbReference>
<dbReference type="SMART" id="SM00387">
    <property type="entry name" value="HATPase_c"/>
    <property type="match status" value="1"/>
</dbReference>
<dbReference type="AlphaFoldDB" id="A0A6M1RQS6"/>
<evidence type="ECO:0000256" key="5">
    <source>
        <dbReference type="ARBA" id="ARBA00022741"/>
    </source>
</evidence>
<dbReference type="GO" id="GO:0016020">
    <property type="term" value="C:membrane"/>
    <property type="evidence" value="ECO:0007669"/>
    <property type="project" value="InterPro"/>
</dbReference>
<gene>
    <name evidence="11" type="ORF">G4L39_06340</name>
</gene>
<dbReference type="PANTHER" id="PTHR24421:SF10">
    <property type="entry name" value="NITRATE_NITRITE SENSOR PROTEIN NARQ"/>
    <property type="match status" value="1"/>
</dbReference>
<dbReference type="PROSITE" id="PS50109">
    <property type="entry name" value="HIS_KIN"/>
    <property type="match status" value="1"/>
</dbReference>
<evidence type="ECO:0000256" key="4">
    <source>
        <dbReference type="ARBA" id="ARBA00022679"/>
    </source>
</evidence>
<dbReference type="GO" id="GO:0000155">
    <property type="term" value="F:phosphorelay sensor kinase activity"/>
    <property type="evidence" value="ECO:0007669"/>
    <property type="project" value="InterPro"/>
</dbReference>
<dbReference type="GO" id="GO:0046983">
    <property type="term" value="F:protein dimerization activity"/>
    <property type="evidence" value="ECO:0007669"/>
    <property type="project" value="InterPro"/>
</dbReference>
<evidence type="ECO:0000313" key="11">
    <source>
        <dbReference type="EMBL" id="NGO39015.1"/>
    </source>
</evidence>
<comment type="catalytic activity">
    <reaction evidence="1">
        <text>ATP + protein L-histidine = ADP + protein N-phospho-L-histidine.</text>
        <dbReference type="EC" id="2.7.13.3"/>
    </reaction>
</comment>
<feature type="compositionally biased region" description="Polar residues" evidence="9">
    <location>
        <begin position="438"/>
        <end position="451"/>
    </location>
</feature>
<keyword evidence="6" id="KW-0418">Kinase</keyword>
<feature type="region of interest" description="Disordered" evidence="9">
    <location>
        <begin position="422"/>
        <end position="451"/>
    </location>
</feature>
<reference evidence="11 12" key="1">
    <citation type="submission" date="2020-02" db="EMBL/GenBank/DDBJ databases">
        <title>Draft genome sequence of Limisphaera ngatamarikiensis NGM72.4T, a thermophilic Verrucomicrobia grouped in subdivision 3.</title>
        <authorList>
            <person name="Carere C.R."/>
            <person name="Steen J."/>
            <person name="Hugenholtz P."/>
            <person name="Stott M.B."/>
        </authorList>
    </citation>
    <scope>NUCLEOTIDE SEQUENCE [LARGE SCALE GENOMIC DNA]</scope>
    <source>
        <strain evidence="11 12">NGM72.4</strain>
    </source>
</reference>
<dbReference type="Proteomes" id="UP000477311">
    <property type="component" value="Unassembled WGS sequence"/>
</dbReference>
<protein>
    <recommendedName>
        <fullName evidence="2">histidine kinase</fullName>
        <ecNumber evidence="2">2.7.13.3</ecNumber>
    </recommendedName>
</protein>
<proteinExistence type="predicted"/>